<evidence type="ECO:0000313" key="4">
    <source>
        <dbReference type="Proteomes" id="UP000298073"/>
    </source>
</evidence>
<organism evidence="3 5">
    <name type="scientific">Bacteroides acidifaciens</name>
    <dbReference type="NCBI Taxonomy" id="85831"/>
    <lineage>
        <taxon>Bacteria</taxon>
        <taxon>Pseudomonadati</taxon>
        <taxon>Bacteroidota</taxon>
        <taxon>Bacteroidia</taxon>
        <taxon>Bacteroidales</taxon>
        <taxon>Bacteroidaceae</taxon>
        <taxon>Bacteroides</taxon>
    </lineage>
</organism>
<evidence type="ECO:0000313" key="6">
    <source>
        <dbReference type="Proteomes" id="UP000491181"/>
    </source>
</evidence>
<dbReference type="SUPFAM" id="SSF69304">
    <property type="entry name" value="Tricorn protease N-terminal domain"/>
    <property type="match status" value="1"/>
</dbReference>
<dbReference type="Proteomes" id="UP000491181">
    <property type="component" value="Unassembled WGS sequence"/>
</dbReference>
<protein>
    <submittedName>
        <fullName evidence="3">DUF4221 domain-containing protein</fullName>
    </submittedName>
</protein>
<sequence>MYKLSSLLILFFLFSCGSPKEDSYILEASNDSLVFDLNPQTSMFIKALFPYTDEKGREYLTFQNNIEPEILWYDMKSQEYIKTTKIDKEGENGISNFVGYYIYSDDEIYIPEGMRNTINVIDKDGKIHRKIVYDKTTQGKSTIPFNCLSFPYTPIYMINGKMYLPQSPNMGLGDRIVEDSPVTLILDSIKHSLTEFELRFPKVRSSVELRGNTLGIEMSYSQVYDGKNFIYSFFFDENLYIVSPDGKVRNQVKTRSKYVDEIYNEKKVPGDITELVRTLCTIPMYGNLIYDKYRDVYYRFVYPETKLENDNYMDIWQLGRTKFSILILDKNFEILGETLFPENIYASNLFFIRKDGLYISTSFFKNPTFSDDKLCFRRFDLIQTKK</sequence>
<accession>A0A4S2A7D1</accession>
<dbReference type="Proteomes" id="UP000305751">
    <property type="component" value="Unassembled WGS sequence"/>
</dbReference>
<dbReference type="GeneID" id="93049477"/>
<evidence type="ECO:0000313" key="1">
    <source>
        <dbReference type="EMBL" id="GFH88362.1"/>
    </source>
</evidence>
<dbReference type="EMBL" id="BLLS01000195">
    <property type="protein sequence ID" value="GFH88362.1"/>
    <property type="molecule type" value="Genomic_DNA"/>
</dbReference>
<dbReference type="PROSITE" id="PS51257">
    <property type="entry name" value="PROKAR_LIPOPROTEIN"/>
    <property type="match status" value="1"/>
</dbReference>
<proteinExistence type="predicted"/>
<dbReference type="AlphaFoldDB" id="A0A4S2A7D1"/>
<dbReference type="RefSeq" id="WP_024988752.1">
    <property type="nucleotide sequence ID" value="NZ_BLLS01000195.1"/>
</dbReference>
<evidence type="ECO:0000313" key="2">
    <source>
        <dbReference type="EMBL" id="TFU44735.1"/>
    </source>
</evidence>
<evidence type="ECO:0000313" key="3">
    <source>
        <dbReference type="EMBL" id="TGX96397.1"/>
    </source>
</evidence>
<reference evidence="1 6" key="3">
    <citation type="journal article" date="2020" name="Microbiome">
        <title>Single-cell genomics of uncultured bacteria reveals dietary fiber responders in the mouse gut microbiota.</title>
        <authorList>
            <person name="Chijiiwa R."/>
            <person name="Hosokawa M."/>
            <person name="Kogawa M."/>
            <person name="Nishikawa Y."/>
            <person name="Ide K."/>
            <person name="Sakanashi C."/>
            <person name="Takahashi K."/>
            <person name="Takeyama H."/>
        </authorList>
    </citation>
    <scope>NUCLEOTIDE SEQUENCE [LARGE SCALE GENOMIC DNA]</scope>
    <source>
        <strain evidence="1">IMSAGC_001</strain>
    </source>
</reference>
<dbReference type="EMBL" id="SRZA01000123">
    <property type="protein sequence ID" value="TGX96397.1"/>
    <property type="molecule type" value="Genomic_DNA"/>
</dbReference>
<dbReference type="Pfam" id="PF13970">
    <property type="entry name" value="DUF4221"/>
    <property type="match status" value="1"/>
</dbReference>
<gene>
    <name evidence="2" type="ORF">E4T97_21450</name>
    <name evidence="3" type="ORF">E5356_19805</name>
    <name evidence="1" type="ORF">IMSAGC001_03804</name>
</gene>
<reference evidence="3 5" key="2">
    <citation type="submission" date="2019-04" db="EMBL/GenBank/DDBJ databases">
        <title>Microbes associate with the intestines of laboratory mice.</title>
        <authorList>
            <person name="Navarre W."/>
            <person name="Wong E."/>
            <person name="Huang K."/>
            <person name="Tropini C."/>
            <person name="Ng K."/>
            <person name="Yu B."/>
        </authorList>
    </citation>
    <scope>NUCLEOTIDE SEQUENCE [LARGE SCALE GENOMIC DNA]</scope>
    <source>
        <strain evidence="3 5">NM70_E10</strain>
    </source>
</reference>
<reference evidence="2 4" key="1">
    <citation type="submission" date="2019-03" db="EMBL/GenBank/DDBJ databases">
        <title>Diversity of the mouse oral microbiome.</title>
        <authorList>
            <person name="Joseph S."/>
            <person name="Aduse-Opoku J."/>
            <person name="Curtis M."/>
            <person name="Wade W."/>
            <person name="Hashim A."/>
        </authorList>
    </citation>
    <scope>NUCLEOTIDE SEQUENCE [LARGE SCALE GENOMIC DNA]</scope>
    <source>
        <strain evidence="2 4">P2318</strain>
    </source>
</reference>
<evidence type="ECO:0000313" key="5">
    <source>
        <dbReference type="Proteomes" id="UP000305751"/>
    </source>
</evidence>
<dbReference type="InterPro" id="IPR025316">
    <property type="entry name" value="DUF4221"/>
</dbReference>
<name>A0A4S2A7D1_9BACE</name>
<dbReference type="EMBL" id="SPPV01000103">
    <property type="protein sequence ID" value="TFU44735.1"/>
    <property type="molecule type" value="Genomic_DNA"/>
</dbReference>
<dbReference type="Proteomes" id="UP000298073">
    <property type="component" value="Unassembled WGS sequence"/>
</dbReference>
<comment type="caution">
    <text evidence="3">The sequence shown here is derived from an EMBL/GenBank/DDBJ whole genome shotgun (WGS) entry which is preliminary data.</text>
</comment>
<keyword evidence="5" id="KW-1185">Reference proteome</keyword>